<name>A0ABQ2HS74_9PSEU</name>
<dbReference type="EMBL" id="BMNC01000003">
    <property type="protein sequence ID" value="GGM89276.1"/>
    <property type="molecule type" value="Genomic_DNA"/>
</dbReference>
<keyword evidence="1" id="KW-0472">Membrane</keyword>
<evidence type="ECO:0000256" key="1">
    <source>
        <dbReference type="PROSITE-ProRule" id="PRU00473"/>
    </source>
</evidence>
<sequence>MSNNRTSQVIAGLLTVITAAALTACSQNDPAGSSGGEDAVPAGGCPAASGEPLTLVVGARMGSQRPSLPGEVKALVKATATRGGLLQVVRVDGQPTVALSADVKIDAANEARKEKAVNEAVEKVSSVVTNLEPKKAEADVLGALAEAGRVTPSGGTVVLIDSGLSTAGALSYLDNRMFNVVPADVAAYLKSGNLLPQLSGKSVLLVGLGGTAEPQAALDENLRGKVVDLWRAVVTASGASCAGDVQVASRRDAFETTVPVAQVKLPEPPPPFKECGTTVLSDSGAVGFVPDQAELRDPAAAERTVRDLATPVANGNEKFTLIGNTATVGPEAGLKDLSKRRAEKVKELLTRLGIAPDRITTRGDGATGPHHVTDLGPGGVLLPGPAAQNRSVVVELSCSAR</sequence>
<feature type="domain" description="OmpA-like" evidence="3">
    <location>
        <begin position="275"/>
        <end position="400"/>
    </location>
</feature>
<dbReference type="InterPro" id="IPR006665">
    <property type="entry name" value="OmpA-like"/>
</dbReference>
<dbReference type="Proteomes" id="UP000597656">
    <property type="component" value="Unassembled WGS sequence"/>
</dbReference>
<feature type="signal peptide" evidence="2">
    <location>
        <begin position="1"/>
        <end position="21"/>
    </location>
</feature>
<reference evidence="5" key="1">
    <citation type="journal article" date="2019" name="Int. J. Syst. Evol. Microbiol.">
        <title>The Global Catalogue of Microorganisms (GCM) 10K type strain sequencing project: providing services to taxonomists for standard genome sequencing and annotation.</title>
        <authorList>
            <consortium name="The Broad Institute Genomics Platform"/>
            <consortium name="The Broad Institute Genome Sequencing Center for Infectious Disease"/>
            <person name="Wu L."/>
            <person name="Ma J."/>
        </authorList>
    </citation>
    <scope>NUCLEOTIDE SEQUENCE [LARGE SCALE GENOMIC DNA]</scope>
    <source>
        <strain evidence="5">CGMCC 4.7319</strain>
    </source>
</reference>
<evidence type="ECO:0000259" key="3">
    <source>
        <dbReference type="PROSITE" id="PS51123"/>
    </source>
</evidence>
<organism evidence="4 5">
    <name type="scientific">Lentzea pudingi</name>
    <dbReference type="NCBI Taxonomy" id="1789439"/>
    <lineage>
        <taxon>Bacteria</taxon>
        <taxon>Bacillati</taxon>
        <taxon>Actinomycetota</taxon>
        <taxon>Actinomycetes</taxon>
        <taxon>Pseudonocardiales</taxon>
        <taxon>Pseudonocardiaceae</taxon>
        <taxon>Lentzea</taxon>
    </lineage>
</organism>
<protein>
    <recommendedName>
        <fullName evidence="3">OmpA-like domain-containing protein</fullName>
    </recommendedName>
</protein>
<dbReference type="SUPFAM" id="SSF103088">
    <property type="entry name" value="OmpA-like"/>
    <property type="match status" value="1"/>
</dbReference>
<gene>
    <name evidence="4" type="ORF">GCM10011609_27660</name>
</gene>
<evidence type="ECO:0000313" key="4">
    <source>
        <dbReference type="EMBL" id="GGM89276.1"/>
    </source>
</evidence>
<dbReference type="Gene3D" id="3.30.1330.60">
    <property type="entry name" value="OmpA-like domain"/>
    <property type="match status" value="1"/>
</dbReference>
<feature type="chain" id="PRO_5046140767" description="OmpA-like domain-containing protein" evidence="2">
    <location>
        <begin position="22"/>
        <end position="401"/>
    </location>
</feature>
<evidence type="ECO:0000313" key="5">
    <source>
        <dbReference type="Proteomes" id="UP000597656"/>
    </source>
</evidence>
<comment type="caution">
    <text evidence="4">The sequence shown here is derived from an EMBL/GenBank/DDBJ whole genome shotgun (WGS) entry which is preliminary data.</text>
</comment>
<dbReference type="InterPro" id="IPR036737">
    <property type="entry name" value="OmpA-like_sf"/>
</dbReference>
<dbReference type="Pfam" id="PF00691">
    <property type="entry name" value="OmpA"/>
    <property type="match status" value="1"/>
</dbReference>
<evidence type="ECO:0000256" key="2">
    <source>
        <dbReference type="SAM" id="SignalP"/>
    </source>
</evidence>
<dbReference type="PROSITE" id="PS51257">
    <property type="entry name" value="PROKAR_LIPOPROTEIN"/>
    <property type="match status" value="1"/>
</dbReference>
<keyword evidence="5" id="KW-1185">Reference proteome</keyword>
<proteinExistence type="predicted"/>
<dbReference type="RefSeq" id="WP_189155069.1">
    <property type="nucleotide sequence ID" value="NZ_BMNC01000003.1"/>
</dbReference>
<dbReference type="PROSITE" id="PS51123">
    <property type="entry name" value="OMPA_2"/>
    <property type="match status" value="1"/>
</dbReference>
<accession>A0ABQ2HS74</accession>
<keyword evidence="2" id="KW-0732">Signal</keyword>